<comment type="catalytic activity">
    <reaction evidence="9">
        <text>L-aspartate + O2 = iminosuccinate + H2O2</text>
        <dbReference type="Rhea" id="RHEA:25876"/>
        <dbReference type="ChEBI" id="CHEBI:15379"/>
        <dbReference type="ChEBI" id="CHEBI:16240"/>
        <dbReference type="ChEBI" id="CHEBI:29991"/>
        <dbReference type="ChEBI" id="CHEBI:77875"/>
        <dbReference type="EC" id="1.4.3.16"/>
    </reaction>
    <physiologicalReaction direction="left-to-right" evidence="9">
        <dbReference type="Rhea" id="RHEA:25877"/>
    </physiologicalReaction>
</comment>
<evidence type="ECO:0000256" key="9">
    <source>
        <dbReference type="ARBA" id="ARBA00048305"/>
    </source>
</evidence>
<keyword evidence="6" id="KW-0662">Pyridine nucleotide biosynthesis</keyword>
<evidence type="ECO:0000256" key="1">
    <source>
        <dbReference type="ARBA" id="ARBA00001974"/>
    </source>
</evidence>
<dbReference type="AlphaFoldDB" id="A0A0D6Q9K9"/>
<evidence type="ECO:0000313" key="13">
    <source>
        <dbReference type="Proteomes" id="UP000032683"/>
    </source>
</evidence>
<feature type="domain" description="Fumarate reductase/succinate dehydrogenase flavoprotein-like C-terminal" evidence="11">
    <location>
        <begin position="459"/>
        <end position="482"/>
    </location>
</feature>
<protein>
    <recommendedName>
        <fullName evidence="4">L-aspartate oxidase</fullName>
        <ecNumber evidence="4">1.4.3.16</ecNumber>
    </recommendedName>
</protein>
<feature type="domain" description="FAD-dependent oxidoreductase 2 FAD-binding" evidence="10">
    <location>
        <begin position="15"/>
        <end position="380"/>
    </location>
</feature>
<dbReference type="RefSeq" id="WP_048856518.1">
    <property type="nucleotide sequence ID" value="NZ_BANJ01000040.1"/>
</dbReference>
<organism evidence="12 13">
    <name type="scientific">Komagataeibacter xylinus NBRC 13693</name>
    <dbReference type="NCBI Taxonomy" id="1234668"/>
    <lineage>
        <taxon>Bacteria</taxon>
        <taxon>Pseudomonadati</taxon>
        <taxon>Pseudomonadota</taxon>
        <taxon>Alphaproteobacteria</taxon>
        <taxon>Acetobacterales</taxon>
        <taxon>Acetobacteraceae</taxon>
        <taxon>Komagataeibacter</taxon>
    </lineage>
</organism>
<dbReference type="NCBIfam" id="NF005701">
    <property type="entry name" value="PRK07512.1"/>
    <property type="match status" value="1"/>
</dbReference>
<dbReference type="GO" id="GO:0008734">
    <property type="term" value="F:L-aspartate oxidase activity"/>
    <property type="evidence" value="ECO:0007669"/>
    <property type="project" value="UniProtKB-EC"/>
</dbReference>
<dbReference type="InterPro" id="IPR027477">
    <property type="entry name" value="Succ_DH/fumarate_Rdtase_cat_sf"/>
</dbReference>
<keyword evidence="5" id="KW-0285">Flavoprotein</keyword>
<comment type="similarity">
    <text evidence="3">Belongs to the FAD-dependent oxidoreductase 2 family. NadB subfamily.</text>
</comment>
<evidence type="ECO:0000256" key="3">
    <source>
        <dbReference type="ARBA" id="ARBA00008562"/>
    </source>
</evidence>
<dbReference type="SUPFAM" id="SSF56425">
    <property type="entry name" value="Succinate dehydrogenase/fumarate reductase flavoprotein, catalytic domain"/>
    <property type="match status" value="1"/>
</dbReference>
<dbReference type="EC" id="1.4.3.16" evidence="4"/>
<comment type="pathway">
    <text evidence="2">Cofactor biosynthesis; NAD(+) biosynthesis; iminoaspartate from L-aspartate (oxidase route): step 1/1.</text>
</comment>
<proteinExistence type="inferred from homology"/>
<evidence type="ECO:0000256" key="5">
    <source>
        <dbReference type="ARBA" id="ARBA00022630"/>
    </source>
</evidence>
<evidence type="ECO:0000259" key="11">
    <source>
        <dbReference type="Pfam" id="PF02910"/>
    </source>
</evidence>
<comment type="caution">
    <text evidence="12">The sequence shown here is derived from an EMBL/GenBank/DDBJ whole genome shotgun (WGS) entry which is preliminary data.</text>
</comment>
<evidence type="ECO:0000256" key="4">
    <source>
        <dbReference type="ARBA" id="ARBA00012173"/>
    </source>
</evidence>
<dbReference type="Proteomes" id="UP000032683">
    <property type="component" value="Unassembled WGS sequence"/>
</dbReference>
<evidence type="ECO:0000256" key="7">
    <source>
        <dbReference type="ARBA" id="ARBA00022827"/>
    </source>
</evidence>
<dbReference type="UniPathway" id="UPA00253">
    <property type="reaction ID" value="UER00326"/>
</dbReference>
<keyword evidence="8" id="KW-0560">Oxidoreductase</keyword>
<dbReference type="InterPro" id="IPR005288">
    <property type="entry name" value="NadB"/>
</dbReference>
<accession>A0A0D6Q9K9</accession>
<evidence type="ECO:0000256" key="2">
    <source>
        <dbReference type="ARBA" id="ARBA00004950"/>
    </source>
</evidence>
<name>A0A0D6Q9K9_KOMXY</name>
<dbReference type="InterPro" id="IPR015939">
    <property type="entry name" value="Fum_Rdtase/Succ_DH_flav-like_C"/>
</dbReference>
<dbReference type="Pfam" id="PF02910">
    <property type="entry name" value="Succ_DH_flav_C"/>
    <property type="match status" value="1"/>
</dbReference>
<evidence type="ECO:0000256" key="6">
    <source>
        <dbReference type="ARBA" id="ARBA00022642"/>
    </source>
</evidence>
<dbReference type="PANTHER" id="PTHR42716:SF2">
    <property type="entry name" value="L-ASPARTATE OXIDASE, CHLOROPLASTIC"/>
    <property type="match status" value="1"/>
</dbReference>
<dbReference type="Gene3D" id="1.20.58.100">
    <property type="entry name" value="Fumarate reductase/succinate dehydrogenase flavoprotein-like, C-terminal domain"/>
    <property type="match status" value="1"/>
</dbReference>
<reference evidence="12 13" key="1">
    <citation type="submission" date="2012-11" db="EMBL/GenBank/DDBJ databases">
        <title>Whole genome sequence of Gluconacetobacter xylinus NBRC 13693.</title>
        <authorList>
            <person name="Azuma Y."/>
            <person name="Higashiura N."/>
            <person name="Hirakawa H."/>
            <person name="Matsushita K."/>
        </authorList>
    </citation>
    <scope>NUCLEOTIDE SEQUENCE [LARGE SCALE GENOMIC DNA]</scope>
    <source>
        <strain evidence="12 13">NBRC 13693</strain>
    </source>
</reference>
<dbReference type="InterPro" id="IPR036188">
    <property type="entry name" value="FAD/NAD-bd_sf"/>
</dbReference>
<dbReference type="InterPro" id="IPR003953">
    <property type="entry name" value="FAD-dep_OxRdtase_2_FAD-bd"/>
</dbReference>
<keyword evidence="7" id="KW-0274">FAD</keyword>
<gene>
    <name evidence="12" type="ORF">Gxy13693_040_067</name>
</gene>
<evidence type="ECO:0000259" key="10">
    <source>
        <dbReference type="Pfam" id="PF00890"/>
    </source>
</evidence>
<evidence type="ECO:0000313" key="12">
    <source>
        <dbReference type="EMBL" id="GAO00120.1"/>
    </source>
</evidence>
<dbReference type="PANTHER" id="PTHR42716">
    <property type="entry name" value="L-ASPARTATE OXIDASE"/>
    <property type="match status" value="1"/>
</dbReference>
<sequence length="522" mass="53731">MTTLPPPGQLAGQPLIIGGGLAGVMVALSTTRPCVLACAGRLDDMRPPAAASMLAQGGMAAAVGADDTPMLHAADTLAAGAGLCNAAVVDRVTACAPAAVEQLAGLGVRWDRHADGSLQLGLEAAHGRRRIVHAGEDATGATIMRALVARVRQTPRITVVEQAHAHDLLVHDGAVAGGVLDIGGRTVTLSTPAVVLATGGAGGLFADTTNPAGATGSGLAMAARAGAVLGNMEFVQFHPTALSAGPEGQRLCLVSEAVRGEGAALIDETGERFTSELATRDSVSRAVWHHMMAGHSVYLDARAAVGAAFPRHFPAIYALCMAHGINPVTQSIPVRPAAHYHMGGIMVDHRGRTGVAGLWAAGEVACTGLHGANRLASNSLLEAVAFGTWIGHELDGCTTSHVPVPDIARLPHDLAACPPPAALRRIMSHHAGVIRTGDSLRSGLKQVMPFMGTDVGLVCASILLAASLRRESRGGHFRSDYPYAMATAAPSRFRLADLQARLADMHDVPVPAIPSMNERHAP</sequence>
<dbReference type="InterPro" id="IPR037099">
    <property type="entry name" value="Fum_R/Succ_DH_flav-like_C_sf"/>
</dbReference>
<dbReference type="PRINTS" id="PR00368">
    <property type="entry name" value="FADPNR"/>
</dbReference>
<dbReference type="GO" id="GO:0034628">
    <property type="term" value="P:'de novo' NAD+ biosynthetic process from L-aspartate"/>
    <property type="evidence" value="ECO:0007669"/>
    <property type="project" value="TreeGrafter"/>
</dbReference>
<comment type="cofactor">
    <cofactor evidence="1">
        <name>FAD</name>
        <dbReference type="ChEBI" id="CHEBI:57692"/>
    </cofactor>
</comment>
<evidence type="ECO:0000256" key="8">
    <source>
        <dbReference type="ARBA" id="ARBA00023002"/>
    </source>
</evidence>
<dbReference type="SUPFAM" id="SSF51905">
    <property type="entry name" value="FAD/NAD(P)-binding domain"/>
    <property type="match status" value="1"/>
</dbReference>
<dbReference type="Pfam" id="PF00890">
    <property type="entry name" value="FAD_binding_2"/>
    <property type="match status" value="1"/>
</dbReference>
<dbReference type="Gene3D" id="3.90.700.10">
    <property type="entry name" value="Succinate dehydrogenase/fumarate reductase flavoprotein, catalytic domain"/>
    <property type="match status" value="1"/>
</dbReference>
<dbReference type="SUPFAM" id="SSF46977">
    <property type="entry name" value="Succinate dehydrogenase/fumarate reductase flavoprotein C-terminal domain"/>
    <property type="match status" value="1"/>
</dbReference>
<dbReference type="Gene3D" id="3.50.50.60">
    <property type="entry name" value="FAD/NAD(P)-binding domain"/>
    <property type="match status" value="1"/>
</dbReference>
<dbReference type="EMBL" id="BANJ01000040">
    <property type="protein sequence ID" value="GAO00120.1"/>
    <property type="molecule type" value="Genomic_DNA"/>
</dbReference>